<feature type="repeat" description="WD" evidence="8">
    <location>
        <begin position="186"/>
        <end position="208"/>
    </location>
</feature>
<dbReference type="EMBL" id="JAKKPZ010000006">
    <property type="protein sequence ID" value="KAI1720417.1"/>
    <property type="molecule type" value="Genomic_DNA"/>
</dbReference>
<evidence type="ECO:0000259" key="9">
    <source>
        <dbReference type="Pfam" id="PF09384"/>
    </source>
</evidence>
<sequence length="579" mass="65828">MFAGPRPLRPVFDTANGEQNDDERYWNRMKEVSVFQEPGNITSTDYLPCEPFCLASTCNNRLIVYDTSLFEPLWVYSRFKSPVYCATYRDDGSLLGTGTHDGNVHFFNVHDSKKTGGNRNPIRSYQAHNCRINALVYELSMRRFFSMADDGHLKMWDLAEAVSAKNATPVWWSAAHEDHIRSGEVFSSNSNLFVTGSYDHLVRVWDTRVESGDKSAKIMEINHTAPVEKVLLFPNDTIVASAGGTSVKFWDIRVGGKSLHTINNHHKTVTSMCFATNKTCLLTGGLDRKINAFKCDSGNFAQIKTWKAAAPILTLSMSKNDQYMVYGMSNLLSIHRRKAEDEPESEIAGAVERVGWTENGMRHREAPLFISPYSSNLKRNFTPVVKQRERGVDDSKVVELTARQLDRMHLGALDNLLRLKRYREMISTIMAKNIIKTQPEMVVAAFQQLRIRQKLYTALSGHSEEEIVPLLNFLSDNLFKSTYFDILYDVLGVFLSVYGEEELTPNTLQAIDTLKAKVAAEIEFQKRMCRSQGQLHMLLDGTTRANKKMRMDQSEDDQQKLPIITEFNPENVPTVSWEI</sequence>
<comment type="subcellular location">
    <subcellularLocation>
        <location evidence="1">Nucleus</location>
        <location evidence="1">Nucleolus</location>
    </subcellularLocation>
</comment>
<evidence type="ECO:0000313" key="10">
    <source>
        <dbReference type="EMBL" id="KAI1720417.1"/>
    </source>
</evidence>
<keyword evidence="4 8" id="KW-0853">WD repeat</keyword>
<dbReference type="AlphaFoldDB" id="A0AAD4RAA9"/>
<dbReference type="GO" id="GO:0005730">
    <property type="term" value="C:nucleolus"/>
    <property type="evidence" value="ECO:0007669"/>
    <property type="project" value="UniProtKB-SubCell"/>
</dbReference>
<proteinExistence type="predicted"/>
<comment type="caution">
    <text evidence="10">The sequence shown here is derived from an EMBL/GenBank/DDBJ whole genome shotgun (WGS) entry which is preliminary data.</text>
</comment>
<dbReference type="Pfam" id="PF09384">
    <property type="entry name" value="UTP15_C"/>
    <property type="match status" value="1"/>
</dbReference>
<dbReference type="SMART" id="SM00320">
    <property type="entry name" value="WD40"/>
    <property type="match status" value="6"/>
</dbReference>
<evidence type="ECO:0000256" key="2">
    <source>
        <dbReference type="ARBA" id="ARBA00018260"/>
    </source>
</evidence>
<evidence type="ECO:0000313" key="11">
    <source>
        <dbReference type="Proteomes" id="UP001201812"/>
    </source>
</evidence>
<dbReference type="Proteomes" id="UP001201812">
    <property type="component" value="Unassembled WGS sequence"/>
</dbReference>
<keyword evidence="11" id="KW-1185">Reference proteome</keyword>
<evidence type="ECO:0000256" key="7">
    <source>
        <dbReference type="ARBA" id="ARBA00045437"/>
    </source>
</evidence>
<dbReference type="PANTHER" id="PTHR19924">
    <property type="entry name" value="UTP15 U3 SMALL NUCLEOLAR RNA-ASSOCIATED PROTEIN 15 FAMILY MEMBER"/>
    <property type="match status" value="1"/>
</dbReference>
<dbReference type="InterPro" id="IPR018983">
    <property type="entry name" value="U3_snoRNA-assocProt_15_C"/>
</dbReference>
<organism evidence="10 11">
    <name type="scientific">Ditylenchus destructor</name>
    <dbReference type="NCBI Taxonomy" id="166010"/>
    <lineage>
        <taxon>Eukaryota</taxon>
        <taxon>Metazoa</taxon>
        <taxon>Ecdysozoa</taxon>
        <taxon>Nematoda</taxon>
        <taxon>Chromadorea</taxon>
        <taxon>Rhabditida</taxon>
        <taxon>Tylenchina</taxon>
        <taxon>Tylenchomorpha</taxon>
        <taxon>Sphaerularioidea</taxon>
        <taxon>Anguinidae</taxon>
        <taxon>Anguininae</taxon>
        <taxon>Ditylenchus</taxon>
    </lineage>
</organism>
<dbReference type="InterPro" id="IPR001680">
    <property type="entry name" value="WD40_rpt"/>
</dbReference>
<keyword evidence="3" id="KW-0698">rRNA processing</keyword>
<dbReference type="GO" id="GO:0006364">
    <property type="term" value="P:rRNA processing"/>
    <property type="evidence" value="ECO:0007669"/>
    <property type="project" value="UniProtKB-KW"/>
</dbReference>
<evidence type="ECO:0000256" key="4">
    <source>
        <dbReference type="ARBA" id="ARBA00022574"/>
    </source>
</evidence>
<protein>
    <recommendedName>
        <fullName evidence="2">U3 small nucleolar RNA-associated protein 15 homolog</fullName>
    </recommendedName>
</protein>
<evidence type="ECO:0000256" key="3">
    <source>
        <dbReference type="ARBA" id="ARBA00022552"/>
    </source>
</evidence>
<evidence type="ECO:0000256" key="6">
    <source>
        <dbReference type="ARBA" id="ARBA00023242"/>
    </source>
</evidence>
<evidence type="ECO:0000256" key="5">
    <source>
        <dbReference type="ARBA" id="ARBA00022737"/>
    </source>
</evidence>
<dbReference type="PANTHER" id="PTHR19924:SF26">
    <property type="entry name" value="U3 SMALL NUCLEOLAR RNA-ASSOCIATED PROTEIN 15 HOMOLOG"/>
    <property type="match status" value="1"/>
</dbReference>
<reference evidence="10" key="1">
    <citation type="submission" date="2022-01" db="EMBL/GenBank/DDBJ databases">
        <title>Genome Sequence Resource for Two Populations of Ditylenchus destructor, the Migratory Endoparasitic Phytonematode.</title>
        <authorList>
            <person name="Zhang H."/>
            <person name="Lin R."/>
            <person name="Xie B."/>
        </authorList>
    </citation>
    <scope>NUCLEOTIDE SEQUENCE</scope>
    <source>
        <strain evidence="10">BazhouSP</strain>
    </source>
</reference>
<gene>
    <name evidence="10" type="ORF">DdX_05807</name>
</gene>
<keyword evidence="6" id="KW-0539">Nucleus</keyword>
<dbReference type="InterPro" id="IPR036322">
    <property type="entry name" value="WD40_repeat_dom_sf"/>
</dbReference>
<evidence type="ECO:0000256" key="8">
    <source>
        <dbReference type="PROSITE-ProRule" id="PRU00221"/>
    </source>
</evidence>
<dbReference type="Gene3D" id="2.130.10.10">
    <property type="entry name" value="YVTN repeat-like/Quinoprotein amine dehydrogenase"/>
    <property type="match status" value="2"/>
</dbReference>
<feature type="repeat" description="WD" evidence="8">
    <location>
        <begin position="125"/>
        <end position="166"/>
    </location>
</feature>
<dbReference type="InterPro" id="IPR015943">
    <property type="entry name" value="WD40/YVTN_repeat-like_dom_sf"/>
</dbReference>
<evidence type="ECO:0000256" key="1">
    <source>
        <dbReference type="ARBA" id="ARBA00004604"/>
    </source>
</evidence>
<dbReference type="Pfam" id="PF00400">
    <property type="entry name" value="WD40"/>
    <property type="match status" value="3"/>
</dbReference>
<feature type="domain" description="U3 small nucleolar RNA-associated protein 15 C-terminal" evidence="9">
    <location>
        <begin position="402"/>
        <end position="538"/>
    </location>
</feature>
<keyword evidence="5" id="KW-0677">Repeat</keyword>
<dbReference type="PROSITE" id="PS50082">
    <property type="entry name" value="WD_REPEATS_2"/>
    <property type="match status" value="2"/>
</dbReference>
<dbReference type="SUPFAM" id="SSF50978">
    <property type="entry name" value="WD40 repeat-like"/>
    <property type="match status" value="1"/>
</dbReference>
<comment type="function">
    <text evidence="7">Ribosome biogenesis factor. Involved in nucleolar processing of pre-18S ribosomal RNA. Required for optimal pre-ribosomal RNA transcription by RNA polymerase I. Part of the small subunit (SSU) processome, first precursor of the small eukaryotic ribosomal subunit. During the assembly of the SSU processome in the nucleolus, many ribosome biogenesis factors, an RNA chaperone and ribosomal proteins associate with the nascent pre-rRNA and work in concert to generate RNA folding, modifications, rearrangements and cleavage as well as targeted degradation of pre-ribosomal RNA by the RNA exosome.</text>
</comment>
<name>A0AAD4RAA9_9BILA</name>
<dbReference type="GO" id="GO:0045943">
    <property type="term" value="P:positive regulation of transcription by RNA polymerase I"/>
    <property type="evidence" value="ECO:0007669"/>
    <property type="project" value="TreeGrafter"/>
</dbReference>
<accession>A0AAD4RAA9</accession>